<keyword evidence="1" id="KW-0614">Plasmid</keyword>
<name>A0A142CXU9_9EURY</name>
<evidence type="ECO:0000313" key="1">
    <source>
        <dbReference type="EMBL" id="AMQ19601.1"/>
    </source>
</evidence>
<keyword evidence="2" id="KW-1185">Reference proteome</keyword>
<protein>
    <recommendedName>
        <fullName evidence="3">ArsR family transcriptional regulator</fullName>
    </recommendedName>
</protein>
<evidence type="ECO:0008006" key="3">
    <source>
        <dbReference type="Google" id="ProtNLM"/>
    </source>
</evidence>
<gene>
    <name evidence="1" type="ORF">A0127_10235</name>
</gene>
<evidence type="ECO:0000313" key="2">
    <source>
        <dbReference type="Proteomes" id="UP000073604"/>
    </source>
</evidence>
<geneLocation type="plasmid" evidence="2"/>
<dbReference type="Gene3D" id="1.10.10.10">
    <property type="entry name" value="Winged helix-like DNA-binding domain superfamily/Winged helix DNA-binding domain"/>
    <property type="match status" value="1"/>
</dbReference>
<proteinExistence type="predicted"/>
<dbReference type="OrthoDB" id="89504at2157"/>
<dbReference type="InterPro" id="IPR036388">
    <property type="entry name" value="WH-like_DNA-bd_sf"/>
</dbReference>
<dbReference type="Proteomes" id="UP000073604">
    <property type="component" value="Plasmid unnamed"/>
</dbReference>
<organism evidence="1 2">
    <name type="scientific">Thermococcus peptonophilus</name>
    <dbReference type="NCBI Taxonomy" id="53952"/>
    <lineage>
        <taxon>Archaea</taxon>
        <taxon>Methanobacteriati</taxon>
        <taxon>Methanobacteriota</taxon>
        <taxon>Thermococci</taxon>
        <taxon>Thermococcales</taxon>
        <taxon>Thermococcaceae</taxon>
        <taxon>Thermococcus</taxon>
    </lineage>
</organism>
<dbReference type="AlphaFoldDB" id="A0A142CXU9"/>
<sequence length="110" mass="12667">MCNERQCKPPENAPPKWLRLRNFVRALRFQTRWLIIECIGEDSRSTNEIYDCLTKKGEQLTKSGLYYHLSELKNAGIIEVAGYIEDGAGAPEKLWKLKTKKIVINLVGEE</sequence>
<reference evidence="2" key="1">
    <citation type="submission" date="2016-03" db="EMBL/GenBank/DDBJ databases">
        <authorList>
            <person name="Oger P.M."/>
        </authorList>
    </citation>
    <scope>NUCLEOTIDE SEQUENCE [LARGE SCALE GENOMIC DNA]</scope>
    <source>
        <strain evidence="2">OG-1</strain>
        <plasmid evidence="2">Plasmid</plasmid>
    </source>
</reference>
<accession>A0A142CXU9</accession>
<dbReference type="KEGG" id="tpep:A0127_10235"/>
<dbReference type="SUPFAM" id="SSF46785">
    <property type="entry name" value="Winged helix' DNA-binding domain"/>
    <property type="match status" value="1"/>
</dbReference>
<dbReference type="EMBL" id="CP014751">
    <property type="protein sequence ID" value="AMQ19601.1"/>
    <property type="molecule type" value="Genomic_DNA"/>
</dbReference>
<dbReference type="InterPro" id="IPR036390">
    <property type="entry name" value="WH_DNA-bd_sf"/>
</dbReference>